<dbReference type="Gene3D" id="3.40.50.1390">
    <property type="entry name" value="Resolvase, N-terminal catalytic domain"/>
    <property type="match status" value="1"/>
</dbReference>
<dbReference type="PROSITE" id="PS00398">
    <property type="entry name" value="RECOMBINASES_2"/>
    <property type="match status" value="1"/>
</dbReference>
<dbReference type="SUPFAM" id="SSF53041">
    <property type="entry name" value="Resolvase-like"/>
    <property type="match status" value="1"/>
</dbReference>
<dbReference type="PROSITE" id="PS51736">
    <property type="entry name" value="RECOMBINASES_3"/>
    <property type="match status" value="1"/>
</dbReference>
<dbReference type="SMART" id="SM00857">
    <property type="entry name" value="Resolvase"/>
    <property type="match status" value="1"/>
</dbReference>
<dbReference type="PANTHER" id="PTHR30461">
    <property type="entry name" value="DNA-INVERTASE FROM LAMBDOID PROPHAGE"/>
    <property type="match status" value="1"/>
</dbReference>
<evidence type="ECO:0000256" key="2">
    <source>
        <dbReference type="ARBA" id="ARBA00023125"/>
    </source>
</evidence>
<evidence type="ECO:0000256" key="1">
    <source>
        <dbReference type="ARBA" id="ARBA00022908"/>
    </source>
</evidence>
<dbReference type="CDD" id="cd03768">
    <property type="entry name" value="SR_ResInv"/>
    <property type="match status" value="1"/>
</dbReference>
<dbReference type="GO" id="GO:0015074">
    <property type="term" value="P:DNA integration"/>
    <property type="evidence" value="ECO:0007669"/>
    <property type="project" value="UniProtKB-KW"/>
</dbReference>
<feature type="active site" description="O-(5'-phospho-DNA)-serine intermediate" evidence="4 5">
    <location>
        <position position="10"/>
    </location>
</feature>
<dbReference type="Proteomes" id="UP001200247">
    <property type="component" value="Unassembled WGS sequence"/>
</dbReference>
<dbReference type="EMBL" id="JAJAXM010000019">
    <property type="protein sequence ID" value="MCG9026406.1"/>
    <property type="molecule type" value="Genomic_DNA"/>
</dbReference>
<proteinExistence type="predicted"/>
<comment type="caution">
    <text evidence="7">The sequence shown here is derived from an EMBL/GenBank/DDBJ whole genome shotgun (WGS) entry which is preliminary data.</text>
</comment>
<name>A0ABD4SRL7_9NEIS</name>
<dbReference type="PANTHER" id="PTHR30461:SF2">
    <property type="entry name" value="SERINE RECOMBINASE PINE-RELATED"/>
    <property type="match status" value="1"/>
</dbReference>
<sequence>MATIAYVRVSTDQQTTDNQKRLILERYKVDRWYEDAAVSGSISMMEREGFVQCHEYLREGDTLIVVAVDRLGRNTLDVLHTVETLKKKGVSIVSLREGFDLSTPVGQAMLTMLSAVAQLERESIKFRQMAGIERAKAEGKALGRKKTIDDESVKKWRIERQASLAQTAKEFGISVASVKRACR</sequence>
<dbReference type="GO" id="GO:0003677">
    <property type="term" value="F:DNA binding"/>
    <property type="evidence" value="ECO:0007669"/>
    <property type="project" value="UniProtKB-KW"/>
</dbReference>
<evidence type="ECO:0000256" key="5">
    <source>
        <dbReference type="PROSITE-ProRule" id="PRU10137"/>
    </source>
</evidence>
<dbReference type="InterPro" id="IPR050639">
    <property type="entry name" value="SSR_resolvase"/>
</dbReference>
<evidence type="ECO:0000313" key="8">
    <source>
        <dbReference type="Proteomes" id="UP001200247"/>
    </source>
</evidence>
<evidence type="ECO:0000313" key="7">
    <source>
        <dbReference type="EMBL" id="MCG9026406.1"/>
    </source>
</evidence>
<evidence type="ECO:0000259" key="6">
    <source>
        <dbReference type="PROSITE" id="PS51736"/>
    </source>
</evidence>
<keyword evidence="1" id="KW-0229">DNA integration</keyword>
<evidence type="ECO:0000256" key="3">
    <source>
        <dbReference type="ARBA" id="ARBA00023172"/>
    </source>
</evidence>
<dbReference type="GO" id="GO:0006310">
    <property type="term" value="P:DNA recombination"/>
    <property type="evidence" value="ECO:0007669"/>
    <property type="project" value="UniProtKB-KW"/>
</dbReference>
<feature type="domain" description="Resolvase/invertase-type recombinase catalytic" evidence="6">
    <location>
        <begin position="2"/>
        <end position="139"/>
    </location>
</feature>
<dbReference type="RefSeq" id="WP_239894163.1">
    <property type="nucleotide sequence ID" value="NZ_JAJAXH010000001.1"/>
</dbReference>
<dbReference type="Pfam" id="PF00239">
    <property type="entry name" value="Resolvase"/>
    <property type="match status" value="1"/>
</dbReference>
<reference evidence="7 8" key="1">
    <citation type="submission" date="2021-10" db="EMBL/GenBank/DDBJ databases">
        <title>Whole-genome sequencing analysis of Laribacter hongkongensis: virulence gene profiles, carbohydrate-active enzyme prediction, and antimicrobial resistance characterization.</title>
        <authorList>
            <person name="Yuan P."/>
            <person name="Zhan Y."/>
            <person name="Chen D."/>
        </authorList>
    </citation>
    <scope>NUCLEOTIDE SEQUENCE [LARGE SCALE GENOMIC DNA]</scope>
    <source>
        <strain evidence="7 8">W67</strain>
    </source>
</reference>
<accession>A0ABD4SRL7</accession>
<evidence type="ECO:0000256" key="4">
    <source>
        <dbReference type="PIRSR" id="PIRSR606118-50"/>
    </source>
</evidence>
<gene>
    <name evidence="7" type="ORF">LH440_10950</name>
</gene>
<organism evidence="7 8">
    <name type="scientific">Laribacter hongkongensis</name>
    <dbReference type="NCBI Taxonomy" id="168471"/>
    <lineage>
        <taxon>Bacteria</taxon>
        <taxon>Pseudomonadati</taxon>
        <taxon>Pseudomonadota</taxon>
        <taxon>Betaproteobacteria</taxon>
        <taxon>Neisseriales</taxon>
        <taxon>Aquaspirillaceae</taxon>
        <taxon>Laribacter</taxon>
    </lineage>
</organism>
<dbReference type="AlphaFoldDB" id="A0ABD4SRL7"/>
<keyword evidence="2" id="KW-0238">DNA-binding</keyword>
<keyword evidence="3" id="KW-0233">DNA recombination</keyword>
<dbReference type="InterPro" id="IPR006118">
    <property type="entry name" value="Recombinase_CS"/>
</dbReference>
<dbReference type="InterPro" id="IPR036162">
    <property type="entry name" value="Resolvase-like_N_sf"/>
</dbReference>
<dbReference type="PROSITE" id="PS00397">
    <property type="entry name" value="RECOMBINASES_1"/>
    <property type="match status" value="1"/>
</dbReference>
<dbReference type="InterPro" id="IPR006119">
    <property type="entry name" value="Resolv_N"/>
</dbReference>
<protein>
    <submittedName>
        <fullName evidence="7">Recombinase family protein</fullName>
    </submittedName>
</protein>